<gene>
    <name evidence="1" type="ORF">BD310DRAFT_919764</name>
</gene>
<proteinExistence type="predicted"/>
<organism evidence="1 2">
    <name type="scientific">Dichomitus squalens</name>
    <dbReference type="NCBI Taxonomy" id="114155"/>
    <lineage>
        <taxon>Eukaryota</taxon>
        <taxon>Fungi</taxon>
        <taxon>Dikarya</taxon>
        <taxon>Basidiomycota</taxon>
        <taxon>Agaricomycotina</taxon>
        <taxon>Agaricomycetes</taxon>
        <taxon>Polyporales</taxon>
        <taxon>Polyporaceae</taxon>
        <taxon>Dichomitus</taxon>
    </lineage>
</organism>
<dbReference type="Proteomes" id="UP000292082">
    <property type="component" value="Unassembled WGS sequence"/>
</dbReference>
<reference evidence="1 2" key="1">
    <citation type="submission" date="2019-01" db="EMBL/GenBank/DDBJ databases">
        <title>Draft genome sequences of three monokaryotic isolates of the white-rot basidiomycete fungus Dichomitus squalens.</title>
        <authorList>
            <consortium name="DOE Joint Genome Institute"/>
            <person name="Lopez S.C."/>
            <person name="Andreopoulos B."/>
            <person name="Pangilinan J."/>
            <person name="Lipzen A."/>
            <person name="Riley R."/>
            <person name="Ahrendt S."/>
            <person name="Ng V."/>
            <person name="Barry K."/>
            <person name="Daum C."/>
            <person name="Grigoriev I.V."/>
            <person name="Hilden K.S."/>
            <person name="Makela M.R."/>
            <person name="de Vries R.P."/>
        </authorList>
    </citation>
    <scope>NUCLEOTIDE SEQUENCE [LARGE SCALE GENOMIC DNA]</scope>
    <source>
        <strain evidence="1 2">CBS 464.89</strain>
    </source>
</reference>
<keyword evidence="2" id="KW-1185">Reference proteome</keyword>
<name>A0A4Q9Q4D9_9APHY</name>
<accession>A0A4Q9Q4D9</accession>
<protein>
    <submittedName>
        <fullName evidence="1">Uncharacterized protein</fullName>
    </submittedName>
</protein>
<dbReference type="AlphaFoldDB" id="A0A4Q9Q4D9"/>
<sequence>MRYRHPMPQVRAYASLIIVGSLPSWEPSQAGHLIALVEEHGKGLRTDDHSIPAGTSVIGLAGFVVWLWGTGDRVGPHSVRHRQGHSIVSIRIESCHCYRC</sequence>
<dbReference type="EMBL" id="ML145095">
    <property type="protein sequence ID" value="TBU62182.1"/>
    <property type="molecule type" value="Genomic_DNA"/>
</dbReference>
<evidence type="ECO:0000313" key="2">
    <source>
        <dbReference type="Proteomes" id="UP000292082"/>
    </source>
</evidence>
<evidence type="ECO:0000313" key="1">
    <source>
        <dbReference type="EMBL" id="TBU62182.1"/>
    </source>
</evidence>